<evidence type="ECO:0000313" key="1">
    <source>
        <dbReference type="EMBL" id="TRL32262.1"/>
    </source>
</evidence>
<dbReference type="Proteomes" id="UP000316801">
    <property type="component" value="Unassembled WGS sequence"/>
</dbReference>
<protein>
    <submittedName>
        <fullName evidence="1">Uncharacterized protein</fullName>
    </submittedName>
</protein>
<sequence length="79" mass="9096">MESDLSINDVKADPLIALLMQADGVRIEDLEILLKATTQAQVERLETRIREQRAREFYQRLDLSLAGTSTQRGQRRTRP</sequence>
<organism evidence="1 2">
    <name type="scientific">Rhizobium straminoryzae</name>
    <dbReference type="NCBI Taxonomy" id="1387186"/>
    <lineage>
        <taxon>Bacteria</taxon>
        <taxon>Pseudomonadati</taxon>
        <taxon>Pseudomonadota</taxon>
        <taxon>Alphaproteobacteria</taxon>
        <taxon>Hyphomicrobiales</taxon>
        <taxon>Rhizobiaceae</taxon>
        <taxon>Rhizobium/Agrobacterium group</taxon>
        <taxon>Rhizobium</taxon>
    </lineage>
</organism>
<dbReference type="EMBL" id="VJMG01000083">
    <property type="protein sequence ID" value="TRL32262.1"/>
    <property type="molecule type" value="Genomic_DNA"/>
</dbReference>
<comment type="caution">
    <text evidence="1">The sequence shown here is derived from an EMBL/GenBank/DDBJ whole genome shotgun (WGS) entry which is preliminary data.</text>
</comment>
<dbReference type="AlphaFoldDB" id="A0A549SRK5"/>
<name>A0A549SRK5_9HYPH</name>
<reference evidence="1 2" key="1">
    <citation type="submission" date="2019-07" db="EMBL/GenBank/DDBJ databases">
        <title>Ln-dependent methylotrophs.</title>
        <authorList>
            <person name="Tani A."/>
        </authorList>
    </citation>
    <scope>NUCLEOTIDE SEQUENCE [LARGE SCALE GENOMIC DNA]</scope>
    <source>
        <strain evidence="1 2">SM12</strain>
    </source>
</reference>
<evidence type="ECO:0000313" key="2">
    <source>
        <dbReference type="Proteomes" id="UP000316801"/>
    </source>
</evidence>
<proteinExistence type="predicted"/>
<keyword evidence="2" id="KW-1185">Reference proteome</keyword>
<gene>
    <name evidence="1" type="ORF">FNA46_23655</name>
</gene>
<dbReference type="RefSeq" id="WP_143127683.1">
    <property type="nucleotide sequence ID" value="NZ_VJMG01000083.1"/>
</dbReference>
<accession>A0A549SRK5</accession>